<feature type="region of interest" description="Disordered" evidence="1">
    <location>
        <begin position="99"/>
        <end position="131"/>
    </location>
</feature>
<comment type="caution">
    <text evidence="3">The sequence shown here is derived from an EMBL/GenBank/DDBJ whole genome shotgun (WGS) entry which is preliminary data.</text>
</comment>
<gene>
    <name evidence="3" type="ORF">CK936_16885</name>
</gene>
<dbReference type="EMBL" id="NSJV01000333">
    <property type="protein sequence ID" value="PAU47776.1"/>
    <property type="molecule type" value="Genomic_DNA"/>
</dbReference>
<dbReference type="Proteomes" id="UP000218944">
    <property type="component" value="Unassembled WGS sequence"/>
</dbReference>
<dbReference type="PROSITE" id="PS50943">
    <property type="entry name" value="HTH_CROC1"/>
    <property type="match status" value="1"/>
</dbReference>
<accession>A0A2A2D8L8</accession>
<feature type="domain" description="HTH cro/C1-type" evidence="2">
    <location>
        <begin position="38"/>
        <end position="85"/>
    </location>
</feature>
<dbReference type="RefSeq" id="WP_095581792.1">
    <property type="nucleotide sequence ID" value="NZ_JAJQQQ010000059.1"/>
</dbReference>
<keyword evidence="4" id="KW-1185">Reference proteome</keyword>
<feature type="compositionally biased region" description="Polar residues" evidence="1">
    <location>
        <begin position="99"/>
        <end position="115"/>
    </location>
</feature>
<proteinExistence type="predicted"/>
<dbReference type="AlphaFoldDB" id="A0A2A2D8L8"/>
<dbReference type="Gene3D" id="1.10.260.40">
    <property type="entry name" value="lambda repressor-like DNA-binding domains"/>
    <property type="match status" value="1"/>
</dbReference>
<dbReference type="InterPro" id="IPR001387">
    <property type="entry name" value="Cro/C1-type_HTH"/>
</dbReference>
<name>A0A2A2D8L8_9ACTN</name>
<organism evidence="3 4">
    <name type="scientific">Streptomyces albireticuli</name>
    <dbReference type="NCBI Taxonomy" id="1940"/>
    <lineage>
        <taxon>Bacteria</taxon>
        <taxon>Bacillati</taxon>
        <taxon>Actinomycetota</taxon>
        <taxon>Actinomycetes</taxon>
        <taxon>Kitasatosporales</taxon>
        <taxon>Streptomycetaceae</taxon>
        <taxon>Streptomyces</taxon>
    </lineage>
</organism>
<evidence type="ECO:0000313" key="4">
    <source>
        <dbReference type="Proteomes" id="UP000218944"/>
    </source>
</evidence>
<dbReference type="CDD" id="cd00093">
    <property type="entry name" value="HTH_XRE"/>
    <property type="match status" value="1"/>
</dbReference>
<dbReference type="SUPFAM" id="SSF47413">
    <property type="entry name" value="lambda repressor-like DNA-binding domains"/>
    <property type="match status" value="1"/>
</dbReference>
<dbReference type="GO" id="GO:0003677">
    <property type="term" value="F:DNA binding"/>
    <property type="evidence" value="ECO:0007669"/>
    <property type="project" value="InterPro"/>
</dbReference>
<dbReference type="InterPro" id="IPR010982">
    <property type="entry name" value="Lambda_DNA-bd_dom_sf"/>
</dbReference>
<dbReference type="SMART" id="SM00530">
    <property type="entry name" value="HTH_XRE"/>
    <property type="match status" value="1"/>
</dbReference>
<reference evidence="3 4" key="1">
    <citation type="submission" date="2017-08" db="EMBL/GenBank/DDBJ databases">
        <title>Genome sequence of Streptomyces albireticuli NRRL B-1670.</title>
        <authorList>
            <person name="Graham D.E."/>
            <person name="Mahan K.M."/>
            <person name="Klingeman D.M."/>
            <person name="Hettich R.L."/>
            <person name="Parry R.J."/>
            <person name="Spain J.C."/>
        </authorList>
    </citation>
    <scope>NUCLEOTIDE SEQUENCE [LARGE SCALE GENOMIC DNA]</scope>
    <source>
        <strain evidence="3 4">NRRL B-1670</strain>
    </source>
</reference>
<evidence type="ECO:0000259" key="2">
    <source>
        <dbReference type="PROSITE" id="PS50943"/>
    </source>
</evidence>
<evidence type="ECO:0000256" key="1">
    <source>
        <dbReference type="SAM" id="MobiDB-lite"/>
    </source>
</evidence>
<dbReference type="Pfam" id="PF01381">
    <property type="entry name" value="HTH_3"/>
    <property type="match status" value="1"/>
</dbReference>
<sequence>MCITVFSLRWITRPTLLEWEGGMYLRSQDRFEELVRLKGMSQRTLADRAHVTQAFISLVAHGRRGVRPETAWRIASALGVLTDELFTKCLPDSVIGNSATRSPNANSAIRSQPSGESCVPNNLDGGNSLAC</sequence>
<evidence type="ECO:0000313" key="3">
    <source>
        <dbReference type="EMBL" id="PAU47776.1"/>
    </source>
</evidence>
<protein>
    <recommendedName>
        <fullName evidence="2">HTH cro/C1-type domain-containing protein</fullName>
    </recommendedName>
</protein>